<dbReference type="PANTHER" id="PTHR30273">
    <property type="entry name" value="PERIPLASMIC SIGNAL SENSOR AND SIGMA FACTOR ACTIVATOR FECR-RELATED"/>
    <property type="match status" value="1"/>
</dbReference>
<keyword evidence="1" id="KW-0812">Transmembrane</keyword>
<evidence type="ECO:0000313" key="5">
    <source>
        <dbReference type="Proteomes" id="UP000278351"/>
    </source>
</evidence>
<proteinExistence type="predicted"/>
<protein>
    <submittedName>
        <fullName evidence="4">DUF4974 domain-containing protein</fullName>
    </submittedName>
</protein>
<sequence>MSPQRIQTLLLKYGKQECTPEETAELEQWYASLDGQAARPFADDAAEADMREKLWQQISTARQPARRFHLPVWARVAAVALPLAVAALLFYNRGSRTAHNGTATVNATAAVITIPYGTTRKVSLPDGTTVTLNAGSELRYEPDFNQTHREVALTGEAYFDVTKDADKPFIIHTGKMDIRVLGTSFNVKAYPEDLTTEASLIRGSIEVTPTAQPGRRFVLKPNEKIVLPNQQLTNSPGAMPEELFATMQEKGYAVSNVSINPADSTVAETAWVSNRLAFMNESFKEIALQLERKFEVKVIFENEAIAALRFTATFDNENIAQTLEALQYTATAPFTFRIDQQNIYITR</sequence>
<feature type="domain" description="FecR protein" evidence="2">
    <location>
        <begin position="114"/>
        <end position="206"/>
    </location>
</feature>
<dbReference type="GO" id="GO:0016989">
    <property type="term" value="F:sigma factor antagonist activity"/>
    <property type="evidence" value="ECO:0007669"/>
    <property type="project" value="TreeGrafter"/>
</dbReference>
<evidence type="ECO:0000313" key="4">
    <source>
        <dbReference type="EMBL" id="RPE09022.1"/>
    </source>
</evidence>
<dbReference type="FunFam" id="2.60.120.1440:FF:000001">
    <property type="entry name" value="Putative anti-sigma factor"/>
    <property type="match status" value="1"/>
</dbReference>
<keyword evidence="5" id="KW-1185">Reference proteome</keyword>
<comment type="caution">
    <text evidence="4">The sequence shown here is derived from an EMBL/GenBank/DDBJ whole genome shotgun (WGS) entry which is preliminary data.</text>
</comment>
<dbReference type="RefSeq" id="WP_123848023.1">
    <property type="nucleotide sequence ID" value="NZ_RPDH01000002.1"/>
</dbReference>
<evidence type="ECO:0000256" key="1">
    <source>
        <dbReference type="SAM" id="Phobius"/>
    </source>
</evidence>
<dbReference type="Gene3D" id="2.60.120.1440">
    <property type="match status" value="1"/>
</dbReference>
<gene>
    <name evidence="4" type="ORF">EGT74_18610</name>
</gene>
<dbReference type="InterPro" id="IPR006860">
    <property type="entry name" value="FecR"/>
</dbReference>
<dbReference type="EMBL" id="RPDH01000002">
    <property type="protein sequence ID" value="RPE09022.1"/>
    <property type="molecule type" value="Genomic_DNA"/>
</dbReference>
<organism evidence="4 5">
    <name type="scientific">Chitinophaga lutea</name>
    <dbReference type="NCBI Taxonomy" id="2488634"/>
    <lineage>
        <taxon>Bacteria</taxon>
        <taxon>Pseudomonadati</taxon>
        <taxon>Bacteroidota</taxon>
        <taxon>Chitinophagia</taxon>
        <taxon>Chitinophagales</taxon>
        <taxon>Chitinophagaceae</taxon>
        <taxon>Chitinophaga</taxon>
    </lineage>
</organism>
<dbReference type="InterPro" id="IPR032508">
    <property type="entry name" value="FecR_C"/>
</dbReference>
<name>A0A3N4PK25_9BACT</name>
<dbReference type="PANTHER" id="PTHR30273:SF2">
    <property type="entry name" value="PROTEIN FECR"/>
    <property type="match status" value="1"/>
</dbReference>
<reference evidence="4 5" key="1">
    <citation type="submission" date="2018-11" db="EMBL/GenBank/DDBJ databases">
        <title>Chitinophaga lutea sp.nov., isolate from arsenic contaminated soil.</title>
        <authorList>
            <person name="Zong Y."/>
        </authorList>
    </citation>
    <scope>NUCLEOTIDE SEQUENCE [LARGE SCALE GENOMIC DNA]</scope>
    <source>
        <strain evidence="4 5">ZY74</strain>
    </source>
</reference>
<feature type="transmembrane region" description="Helical" evidence="1">
    <location>
        <begin position="72"/>
        <end position="91"/>
    </location>
</feature>
<accession>A0A3N4PK25</accession>
<evidence type="ECO:0000259" key="3">
    <source>
        <dbReference type="Pfam" id="PF16344"/>
    </source>
</evidence>
<keyword evidence="1" id="KW-0472">Membrane</keyword>
<keyword evidence="1" id="KW-1133">Transmembrane helix</keyword>
<dbReference type="Proteomes" id="UP000278351">
    <property type="component" value="Unassembled WGS sequence"/>
</dbReference>
<dbReference type="InterPro" id="IPR012373">
    <property type="entry name" value="Ferrdict_sens_TM"/>
</dbReference>
<evidence type="ECO:0000259" key="2">
    <source>
        <dbReference type="Pfam" id="PF04773"/>
    </source>
</evidence>
<feature type="domain" description="Protein FecR C-terminal" evidence="3">
    <location>
        <begin position="276"/>
        <end position="345"/>
    </location>
</feature>
<dbReference type="PIRSF" id="PIRSF018266">
    <property type="entry name" value="FecR"/>
    <property type="match status" value="1"/>
</dbReference>
<dbReference type="AlphaFoldDB" id="A0A3N4PK25"/>
<dbReference type="Pfam" id="PF16344">
    <property type="entry name" value="FecR_C"/>
    <property type="match status" value="1"/>
</dbReference>
<dbReference type="OrthoDB" id="1523735at2"/>
<dbReference type="Gene3D" id="3.55.50.30">
    <property type="match status" value="1"/>
</dbReference>
<dbReference type="Pfam" id="PF04773">
    <property type="entry name" value="FecR"/>
    <property type="match status" value="1"/>
</dbReference>